<keyword evidence="1" id="KW-0472">Membrane</keyword>
<accession>A0A2U1MSJ3</accession>
<dbReference type="AlphaFoldDB" id="A0A2U1MSJ3"/>
<sequence>MELTCSELIASEVLPSGVVKPLLYPGAIGRAIINDKRIPKYKNLLDAYNLNNLKQAPSTTDLQYPCRIGTCSSPMELTCSELIASEVLPSGVVKPLLYPGAIGRAIINDKRIPKYKNLLDAYNLNNLKQAPSTTDLQYLEVLAGSYLAVAGAILGYFQSRRLGLFGMLLLIWGLSSEPRISKGHGEFKGHKIDISVYYPTMTIVVLSAFLSIRAIVKKIVFCFKWTFLKSKYK</sequence>
<evidence type="ECO:0000313" key="2">
    <source>
        <dbReference type="EMBL" id="PWA64210.1"/>
    </source>
</evidence>
<organism evidence="2 3">
    <name type="scientific">Artemisia annua</name>
    <name type="common">Sweet wormwood</name>
    <dbReference type="NCBI Taxonomy" id="35608"/>
    <lineage>
        <taxon>Eukaryota</taxon>
        <taxon>Viridiplantae</taxon>
        <taxon>Streptophyta</taxon>
        <taxon>Embryophyta</taxon>
        <taxon>Tracheophyta</taxon>
        <taxon>Spermatophyta</taxon>
        <taxon>Magnoliopsida</taxon>
        <taxon>eudicotyledons</taxon>
        <taxon>Gunneridae</taxon>
        <taxon>Pentapetalae</taxon>
        <taxon>asterids</taxon>
        <taxon>campanulids</taxon>
        <taxon>Asterales</taxon>
        <taxon>Asteraceae</taxon>
        <taxon>Asteroideae</taxon>
        <taxon>Anthemideae</taxon>
        <taxon>Artemisiinae</taxon>
        <taxon>Artemisia</taxon>
    </lineage>
</organism>
<gene>
    <name evidence="2" type="ORF">CTI12_AA346080</name>
</gene>
<proteinExistence type="predicted"/>
<keyword evidence="1" id="KW-1133">Transmembrane helix</keyword>
<reference evidence="2 3" key="1">
    <citation type="journal article" date="2018" name="Mol. Plant">
        <title>The genome of Artemisia annua provides insight into the evolution of Asteraceae family and artemisinin biosynthesis.</title>
        <authorList>
            <person name="Shen Q."/>
            <person name="Zhang L."/>
            <person name="Liao Z."/>
            <person name="Wang S."/>
            <person name="Yan T."/>
            <person name="Shi P."/>
            <person name="Liu M."/>
            <person name="Fu X."/>
            <person name="Pan Q."/>
            <person name="Wang Y."/>
            <person name="Lv Z."/>
            <person name="Lu X."/>
            <person name="Zhang F."/>
            <person name="Jiang W."/>
            <person name="Ma Y."/>
            <person name="Chen M."/>
            <person name="Hao X."/>
            <person name="Li L."/>
            <person name="Tang Y."/>
            <person name="Lv G."/>
            <person name="Zhou Y."/>
            <person name="Sun X."/>
            <person name="Brodelius P.E."/>
            <person name="Rose J.K.C."/>
            <person name="Tang K."/>
        </authorList>
    </citation>
    <scope>NUCLEOTIDE SEQUENCE [LARGE SCALE GENOMIC DNA]</scope>
    <source>
        <strain evidence="3">cv. Huhao1</strain>
        <tissue evidence="2">Leaf</tissue>
    </source>
</reference>
<dbReference type="EMBL" id="PKPP01004468">
    <property type="protein sequence ID" value="PWA64210.1"/>
    <property type="molecule type" value="Genomic_DNA"/>
</dbReference>
<feature type="transmembrane region" description="Helical" evidence="1">
    <location>
        <begin position="196"/>
        <end position="216"/>
    </location>
</feature>
<dbReference type="Proteomes" id="UP000245207">
    <property type="component" value="Unassembled WGS sequence"/>
</dbReference>
<comment type="caution">
    <text evidence="2">The sequence shown here is derived from an EMBL/GenBank/DDBJ whole genome shotgun (WGS) entry which is preliminary data.</text>
</comment>
<feature type="transmembrane region" description="Helical" evidence="1">
    <location>
        <begin position="138"/>
        <end position="157"/>
    </location>
</feature>
<keyword evidence="3" id="KW-1185">Reference proteome</keyword>
<dbReference type="STRING" id="35608.A0A2U1MSJ3"/>
<dbReference type="PANTHER" id="PTHR35288">
    <property type="entry name" value="TAIL FIBER"/>
    <property type="match status" value="1"/>
</dbReference>
<keyword evidence="1" id="KW-0812">Transmembrane</keyword>
<dbReference type="PANTHER" id="PTHR35288:SF2">
    <property type="entry name" value="TRANSMEMBRANE PROTEIN"/>
    <property type="match status" value="1"/>
</dbReference>
<evidence type="ECO:0000256" key="1">
    <source>
        <dbReference type="SAM" id="Phobius"/>
    </source>
</evidence>
<name>A0A2U1MSJ3_ARTAN</name>
<evidence type="ECO:0000313" key="3">
    <source>
        <dbReference type="Proteomes" id="UP000245207"/>
    </source>
</evidence>
<dbReference type="OrthoDB" id="2016444at2759"/>
<protein>
    <submittedName>
        <fullName evidence="2">Uncharacterized protein</fullName>
    </submittedName>
</protein>